<evidence type="ECO:0000313" key="3">
    <source>
        <dbReference type="Proteomes" id="UP000585474"/>
    </source>
</evidence>
<sequence length="131" mass="14919">MWEDISVNYVLEKLREKGRDLAAENSMNYVLDKLKEWLLVVVNFGGSLIGKVDEMFPPKTREEQLRRWLQVATPFIISAVVLLLCICCSCCGGGREVKMMKAPGGRSKRMPRHVFEGNPKSYFRGLRGKPV</sequence>
<keyword evidence="1" id="KW-0472">Membrane</keyword>
<evidence type="ECO:0000313" key="2">
    <source>
        <dbReference type="EMBL" id="GFZ10951.1"/>
    </source>
</evidence>
<accession>A0A7J0GJP1</accession>
<keyword evidence="1" id="KW-0812">Transmembrane</keyword>
<dbReference type="OrthoDB" id="1650029at2759"/>
<comment type="caution">
    <text evidence="2">The sequence shown here is derived from an EMBL/GenBank/DDBJ whole genome shotgun (WGS) entry which is preliminary data.</text>
</comment>
<feature type="transmembrane region" description="Helical" evidence="1">
    <location>
        <begin position="68"/>
        <end position="91"/>
    </location>
</feature>
<dbReference type="Proteomes" id="UP000585474">
    <property type="component" value="Unassembled WGS sequence"/>
</dbReference>
<protein>
    <submittedName>
        <fullName evidence="2">Uncharacterized protein</fullName>
    </submittedName>
</protein>
<name>A0A7J0GJP1_9ERIC</name>
<keyword evidence="3" id="KW-1185">Reference proteome</keyword>
<gene>
    <name evidence="2" type="ORF">Acr_22g0003490</name>
</gene>
<dbReference type="AlphaFoldDB" id="A0A7J0GJP1"/>
<dbReference type="PANTHER" id="PTHR33333:SF46">
    <property type="entry name" value="LOW QUALITY PROTEIN: GLYCINE-RICH PROTEIN DOT1"/>
    <property type="match status" value="1"/>
</dbReference>
<dbReference type="InterPro" id="IPR039926">
    <property type="entry name" value="Egg_app_1"/>
</dbReference>
<dbReference type="EMBL" id="BJWL01000022">
    <property type="protein sequence ID" value="GFZ10951.1"/>
    <property type="molecule type" value="Genomic_DNA"/>
</dbReference>
<dbReference type="PANTHER" id="PTHR33333">
    <property type="entry name" value="ERYTHROCYTE MEMBRANE PROTEIN 1-LIKE"/>
    <property type="match status" value="1"/>
</dbReference>
<keyword evidence="1" id="KW-1133">Transmembrane helix</keyword>
<organism evidence="2 3">
    <name type="scientific">Actinidia rufa</name>
    <dbReference type="NCBI Taxonomy" id="165716"/>
    <lineage>
        <taxon>Eukaryota</taxon>
        <taxon>Viridiplantae</taxon>
        <taxon>Streptophyta</taxon>
        <taxon>Embryophyta</taxon>
        <taxon>Tracheophyta</taxon>
        <taxon>Spermatophyta</taxon>
        <taxon>Magnoliopsida</taxon>
        <taxon>eudicotyledons</taxon>
        <taxon>Gunneridae</taxon>
        <taxon>Pentapetalae</taxon>
        <taxon>asterids</taxon>
        <taxon>Ericales</taxon>
        <taxon>Actinidiaceae</taxon>
        <taxon>Actinidia</taxon>
    </lineage>
</organism>
<reference evidence="2 3" key="1">
    <citation type="submission" date="2019-07" db="EMBL/GenBank/DDBJ databases">
        <title>De Novo Assembly of kiwifruit Actinidia rufa.</title>
        <authorList>
            <person name="Sugita-Konishi S."/>
            <person name="Sato K."/>
            <person name="Mori E."/>
            <person name="Abe Y."/>
            <person name="Kisaki G."/>
            <person name="Hamano K."/>
            <person name="Suezawa K."/>
            <person name="Otani M."/>
            <person name="Fukuda T."/>
            <person name="Manabe T."/>
            <person name="Gomi K."/>
            <person name="Tabuchi M."/>
            <person name="Akimitsu K."/>
            <person name="Kataoka I."/>
        </authorList>
    </citation>
    <scope>NUCLEOTIDE SEQUENCE [LARGE SCALE GENOMIC DNA]</scope>
    <source>
        <strain evidence="3">cv. Fuchu</strain>
    </source>
</reference>
<evidence type="ECO:0000256" key="1">
    <source>
        <dbReference type="SAM" id="Phobius"/>
    </source>
</evidence>
<proteinExistence type="predicted"/>